<evidence type="ECO:0000313" key="5">
    <source>
        <dbReference type="EMBL" id="QTQ11623.1"/>
    </source>
</evidence>
<organism evidence="5 6">
    <name type="scientific">Treponema parvum</name>
    <dbReference type="NCBI Taxonomy" id="138851"/>
    <lineage>
        <taxon>Bacteria</taxon>
        <taxon>Pseudomonadati</taxon>
        <taxon>Spirochaetota</taxon>
        <taxon>Spirochaetia</taxon>
        <taxon>Spirochaetales</taxon>
        <taxon>Treponemataceae</taxon>
        <taxon>Treponema</taxon>
    </lineage>
</organism>
<dbReference type="Proteomes" id="UP000671995">
    <property type="component" value="Chromosome"/>
</dbReference>
<dbReference type="AlphaFoldDB" id="A0A975ICE1"/>
<gene>
    <name evidence="5" type="primary">dctP</name>
    <name evidence="5" type="ORF">HRI96_05040</name>
</gene>
<accession>A0A975ICE1</accession>
<protein>
    <submittedName>
        <fullName evidence="5">TRAP transporter substrate-binding protein DctP</fullName>
    </submittedName>
</protein>
<dbReference type="EMBL" id="CP054257">
    <property type="protein sequence ID" value="QTQ11623.1"/>
    <property type="molecule type" value="Genomic_DNA"/>
</dbReference>
<sequence>MKKFFIGFCALIVCCAAIFAGGSNEKSKSLHFRVSMPEASADNKAVAIRQVVENIQKRTAGRVTFDVYYSAELGTFTDTIESIALGSNIIDGTSGDAYAPYGCPDMTALNLMYMYPDSKSVMKFNDSSLFKDMTAELEKNSGIKMICMNWCGAPREVLSTKPINSVADLKGKLIRVPLPPYVAFFKRLGCSTVNMTMAEVYTGMQQGMLEACEFPLGTIFTNSLQEVAKYCFLSSHTFAPTCWGMSAALFNKMSPDDQKIFIEEFSKGGEYFTKLNAENMADYRKKLEAAGVKFVEPSDSDKRAMSIAAADAVNDFPELSKGLVDKLRAAMK</sequence>
<evidence type="ECO:0000256" key="3">
    <source>
        <dbReference type="ARBA" id="ARBA00022729"/>
    </source>
</evidence>
<proteinExistence type="inferred from homology"/>
<evidence type="ECO:0000256" key="1">
    <source>
        <dbReference type="ARBA" id="ARBA00009023"/>
    </source>
</evidence>
<dbReference type="PANTHER" id="PTHR33376:SF7">
    <property type="entry name" value="C4-DICARBOXYLATE-BINDING PROTEIN DCTB"/>
    <property type="match status" value="1"/>
</dbReference>
<comment type="similarity">
    <text evidence="1">Belongs to the bacterial solute-binding protein 7 family.</text>
</comment>
<keyword evidence="2" id="KW-0813">Transport</keyword>
<dbReference type="Gene3D" id="3.40.190.170">
    <property type="entry name" value="Bacterial extracellular solute-binding protein, family 7"/>
    <property type="match status" value="1"/>
</dbReference>
<feature type="signal peptide" evidence="4">
    <location>
        <begin position="1"/>
        <end position="20"/>
    </location>
</feature>
<evidence type="ECO:0000256" key="2">
    <source>
        <dbReference type="ARBA" id="ARBA00022448"/>
    </source>
</evidence>
<dbReference type="InterPro" id="IPR018389">
    <property type="entry name" value="DctP_fam"/>
</dbReference>
<name>A0A975ICE1_9SPIR</name>
<evidence type="ECO:0000313" key="6">
    <source>
        <dbReference type="Proteomes" id="UP000671995"/>
    </source>
</evidence>
<dbReference type="Pfam" id="PF03480">
    <property type="entry name" value="DctP"/>
    <property type="match status" value="1"/>
</dbReference>
<reference evidence="5" key="1">
    <citation type="submission" date="2020-05" db="EMBL/GenBank/DDBJ databases">
        <authorList>
            <person name="Zeng H."/>
            <person name="Chan Y.K."/>
            <person name="Watt R.M."/>
        </authorList>
    </citation>
    <scope>NUCLEOTIDE SEQUENCE</scope>
    <source>
        <strain evidence="5">ATCC 700773</strain>
    </source>
</reference>
<dbReference type="PANTHER" id="PTHR33376">
    <property type="match status" value="1"/>
</dbReference>
<evidence type="ECO:0000256" key="4">
    <source>
        <dbReference type="SAM" id="SignalP"/>
    </source>
</evidence>
<dbReference type="GO" id="GO:0055085">
    <property type="term" value="P:transmembrane transport"/>
    <property type="evidence" value="ECO:0007669"/>
    <property type="project" value="InterPro"/>
</dbReference>
<feature type="chain" id="PRO_5037882994" evidence="4">
    <location>
        <begin position="21"/>
        <end position="332"/>
    </location>
</feature>
<dbReference type="InterPro" id="IPR038404">
    <property type="entry name" value="TRAP_DctP_sf"/>
</dbReference>
<reference evidence="5" key="2">
    <citation type="journal article" date="2021" name="Microbiol. Resour. Announc.">
        <title>Complete Genome Sequences of Three Human Oral Treponema parvum Isolates.</title>
        <authorList>
            <person name="Zeng H."/>
            <person name="Watt R.M."/>
        </authorList>
    </citation>
    <scope>NUCLEOTIDE SEQUENCE</scope>
    <source>
        <strain evidence="5">ATCC 700773</strain>
    </source>
</reference>
<dbReference type="NCBIfam" id="NF037995">
    <property type="entry name" value="TRAP_S1"/>
    <property type="match status" value="1"/>
</dbReference>
<keyword evidence="3 4" id="KW-0732">Signal</keyword>
<dbReference type="RefSeq" id="WP_210118417.1">
    <property type="nucleotide sequence ID" value="NZ_CP054257.1"/>
</dbReference>